<protein>
    <recommendedName>
        <fullName evidence="3">Phage tail protein</fullName>
    </recommendedName>
</protein>
<evidence type="ECO:0000313" key="1">
    <source>
        <dbReference type="EMBL" id="GLS83221.1"/>
    </source>
</evidence>
<dbReference type="Proteomes" id="UP001157439">
    <property type="component" value="Unassembled WGS sequence"/>
</dbReference>
<dbReference type="EMBL" id="BSPO01000002">
    <property type="protein sequence ID" value="GLS83221.1"/>
    <property type="molecule type" value="Genomic_DNA"/>
</dbReference>
<keyword evidence="2" id="KW-1185">Reference proteome</keyword>
<proteinExistence type="predicted"/>
<name>A0AA37TRR1_9GAMM</name>
<evidence type="ECO:0000313" key="2">
    <source>
        <dbReference type="Proteomes" id="UP001157439"/>
    </source>
</evidence>
<dbReference type="Pfam" id="PF08813">
    <property type="entry name" value="Phage_tail_3"/>
    <property type="match status" value="1"/>
</dbReference>
<sequence length="170" mass="18213">MENKVAKHALLPGGTRVFWLPATASTAPNFSDTPDAGTLPPDTTTDWVEVPEFKSIGELGDVVTNWADASVLADTRAQSVPGQQESEDLEFGFVDVTDETDGANYEKLVMAAKAKEVGSIGVMLPNGRVCYYGVQLGGFKVAELSLTEVISSMIPAKKRTDTMWKPKASS</sequence>
<accession>A0AA37TRR1</accession>
<dbReference type="InterPro" id="IPR014918">
    <property type="entry name" value="Phage_tail_3"/>
</dbReference>
<organism evidence="1 2">
    <name type="scientific">Paraferrimonas haliotis</name>
    <dbReference type="NCBI Taxonomy" id="2013866"/>
    <lineage>
        <taxon>Bacteria</taxon>
        <taxon>Pseudomonadati</taxon>
        <taxon>Pseudomonadota</taxon>
        <taxon>Gammaproteobacteria</taxon>
        <taxon>Alteromonadales</taxon>
        <taxon>Ferrimonadaceae</taxon>
        <taxon>Paraferrimonas</taxon>
    </lineage>
</organism>
<comment type="caution">
    <text evidence="1">The sequence shown here is derived from an EMBL/GenBank/DDBJ whole genome shotgun (WGS) entry which is preliminary data.</text>
</comment>
<dbReference type="RefSeq" id="WP_095497219.1">
    <property type="nucleotide sequence ID" value="NZ_BSPO01000002.1"/>
</dbReference>
<gene>
    <name evidence="1" type="ORF">GCM10007894_11980</name>
</gene>
<reference evidence="1 2" key="1">
    <citation type="journal article" date="2014" name="Int. J. Syst. Evol. Microbiol.">
        <title>Complete genome sequence of Corynebacterium casei LMG S-19264T (=DSM 44701T), isolated from a smear-ripened cheese.</title>
        <authorList>
            <consortium name="US DOE Joint Genome Institute (JGI-PGF)"/>
            <person name="Walter F."/>
            <person name="Albersmeier A."/>
            <person name="Kalinowski J."/>
            <person name="Ruckert C."/>
        </authorList>
    </citation>
    <scope>NUCLEOTIDE SEQUENCE [LARGE SCALE GENOMIC DNA]</scope>
    <source>
        <strain evidence="1 2">NBRC 112785</strain>
    </source>
</reference>
<dbReference type="AlphaFoldDB" id="A0AA37TRR1"/>
<evidence type="ECO:0008006" key="3">
    <source>
        <dbReference type="Google" id="ProtNLM"/>
    </source>
</evidence>